<keyword evidence="8" id="KW-1185">Reference proteome</keyword>
<accession>A0A318TFK9</accession>
<dbReference type="PANTHER" id="PTHR39210:SF1">
    <property type="entry name" value="HEPARIN-SULFATE LYASE"/>
    <property type="match status" value="1"/>
</dbReference>
<keyword evidence="3" id="KW-0574">Periplasm</keyword>
<dbReference type="EMBL" id="QJTF01000014">
    <property type="protein sequence ID" value="PYE87295.1"/>
    <property type="molecule type" value="Genomic_DNA"/>
</dbReference>
<dbReference type="GO" id="GO:0042597">
    <property type="term" value="C:periplasmic space"/>
    <property type="evidence" value="ECO:0007669"/>
    <property type="project" value="UniProtKB-SubCell"/>
</dbReference>
<comment type="subcellular location">
    <subcellularLocation>
        <location evidence="1">Periplasm</location>
    </subcellularLocation>
</comment>
<dbReference type="InterPro" id="IPR012480">
    <property type="entry name" value="Hepar_II_III_C"/>
</dbReference>
<evidence type="ECO:0000256" key="3">
    <source>
        <dbReference type="ARBA" id="ARBA00022764"/>
    </source>
</evidence>
<dbReference type="InterPro" id="IPR031680">
    <property type="entry name" value="Hepar_II_III_N"/>
</dbReference>
<dbReference type="PANTHER" id="PTHR39210">
    <property type="entry name" value="HEPARIN-SULFATE LYASE"/>
    <property type="match status" value="1"/>
</dbReference>
<reference evidence="7 8" key="1">
    <citation type="submission" date="2018-06" db="EMBL/GenBank/DDBJ databases">
        <title>Genomic Encyclopedia of Type Strains, Phase III (KMG-III): the genomes of soil and plant-associated and newly described type strains.</title>
        <authorList>
            <person name="Whitman W."/>
        </authorList>
    </citation>
    <scope>NUCLEOTIDE SEQUENCE [LARGE SCALE GENOMIC DNA]</scope>
    <source>
        <strain evidence="7 8">ORS 1419</strain>
    </source>
</reference>
<evidence type="ECO:0000259" key="5">
    <source>
        <dbReference type="Pfam" id="PF07940"/>
    </source>
</evidence>
<keyword evidence="2" id="KW-0732">Signal</keyword>
<evidence type="ECO:0000256" key="4">
    <source>
        <dbReference type="ARBA" id="ARBA00023239"/>
    </source>
</evidence>
<organism evidence="7 8">
    <name type="scientific">Phyllobacterium leguminum</name>
    <dbReference type="NCBI Taxonomy" id="314237"/>
    <lineage>
        <taxon>Bacteria</taxon>
        <taxon>Pseudomonadati</taxon>
        <taxon>Pseudomonadota</taxon>
        <taxon>Alphaproteobacteria</taxon>
        <taxon>Hyphomicrobiales</taxon>
        <taxon>Phyllobacteriaceae</taxon>
        <taxon>Phyllobacterium</taxon>
    </lineage>
</organism>
<dbReference type="Gene3D" id="1.50.10.100">
    <property type="entry name" value="Chondroitin AC/alginate lyase"/>
    <property type="match status" value="1"/>
</dbReference>
<dbReference type="AlphaFoldDB" id="A0A318TFK9"/>
<feature type="domain" description="Heparin-sulfate lyase N-terminal" evidence="6">
    <location>
        <begin position="153"/>
        <end position="290"/>
    </location>
</feature>
<feature type="domain" description="Heparinase II/III-like C-terminal" evidence="5">
    <location>
        <begin position="311"/>
        <end position="520"/>
    </location>
</feature>
<dbReference type="RefSeq" id="WP_110752514.1">
    <property type="nucleotide sequence ID" value="NZ_QJTF01000014.1"/>
</dbReference>
<evidence type="ECO:0000256" key="2">
    <source>
        <dbReference type="ARBA" id="ARBA00022729"/>
    </source>
</evidence>
<comment type="caution">
    <text evidence="7">The sequence shown here is derived from an EMBL/GenBank/DDBJ whole genome shotgun (WGS) entry which is preliminary data.</text>
</comment>
<name>A0A318TFK9_9HYPH</name>
<dbReference type="Gene3D" id="2.70.98.70">
    <property type="match status" value="1"/>
</dbReference>
<evidence type="ECO:0000259" key="6">
    <source>
        <dbReference type="Pfam" id="PF16889"/>
    </source>
</evidence>
<evidence type="ECO:0000313" key="7">
    <source>
        <dbReference type="EMBL" id="PYE87295.1"/>
    </source>
</evidence>
<evidence type="ECO:0000256" key="1">
    <source>
        <dbReference type="ARBA" id="ARBA00004418"/>
    </source>
</evidence>
<protein>
    <submittedName>
        <fullName evidence="7">Putative heparinase superfamily protein</fullName>
    </submittedName>
</protein>
<keyword evidence="4" id="KW-0456">Lyase</keyword>
<proteinExistence type="predicted"/>
<dbReference type="Proteomes" id="UP000247454">
    <property type="component" value="Unassembled WGS sequence"/>
</dbReference>
<dbReference type="OrthoDB" id="9763014at2"/>
<dbReference type="InterPro" id="IPR008929">
    <property type="entry name" value="Chondroitin_lyas"/>
</dbReference>
<dbReference type="GO" id="GO:0016829">
    <property type="term" value="F:lyase activity"/>
    <property type="evidence" value="ECO:0007669"/>
    <property type="project" value="UniProtKB-KW"/>
</dbReference>
<dbReference type="Pfam" id="PF16889">
    <property type="entry name" value="Hepar_II_III_N"/>
    <property type="match status" value="1"/>
</dbReference>
<sequence length="545" mass="60642">MNVGRLARTVIHLQPGQIINRLVRRPPRLSGIAGAALACREAAGRWTIHAPHPASMLSETRFRFLAEERELDGAAGWNDPSASRLWIYNLHYFDDLLSPATDEKKLWHRELIERWIRENPPLKGAGWEPYPLSRRTVNWIVSALSGAPLPAGFLESLTIQGKVLRRSLEYHLRGNHLFVNAKALIFLGCFFDGPEAEEWLRCGLRIMAREANEQILADGGHFERSPMYHALLLEDMLDLVQLSRLFPSLLESYQADWCNKAAQMLDWLATMSHPDGEIGLFNDAAFHEARNLAALSKYGEELGLDVPKSRPSQAWLRDSGYIRLADGAWTALFDVAPVGPDYIPGHAHADTLSFELSLGVERIVTNGGTSTYENSPLRWAERATSSHATVEIDGKSSSEVWGSFRVGRRARPAGVTYSADATEAQASHDGYRFLTGKPVHERRVCVTGRLVRVTDTISSLGKHNAVARFPLHPSVDVEQRTDGGWLLRIGSGEIIAVRVEGAVDCDVVDGHFAPEFGIRLPRKVLTWQMSTPSLSVATIFEHVSK</sequence>
<dbReference type="Pfam" id="PF07940">
    <property type="entry name" value="Hepar_II_III_C"/>
    <property type="match status" value="1"/>
</dbReference>
<gene>
    <name evidence="7" type="ORF">C7477_11430</name>
</gene>
<dbReference type="SUPFAM" id="SSF48230">
    <property type="entry name" value="Chondroitin AC/alginate lyase"/>
    <property type="match status" value="1"/>
</dbReference>
<evidence type="ECO:0000313" key="8">
    <source>
        <dbReference type="Proteomes" id="UP000247454"/>
    </source>
</evidence>